<keyword evidence="1" id="KW-1185">Reference proteome</keyword>
<reference evidence="2" key="1">
    <citation type="submission" date="2025-08" db="UniProtKB">
        <authorList>
            <consortium name="RefSeq"/>
        </authorList>
    </citation>
    <scope>IDENTIFICATION</scope>
</reference>
<dbReference type="PANTHER" id="PTHR31439:SF7">
    <property type="entry name" value="EXPRESSED PROTEIN"/>
    <property type="match status" value="1"/>
</dbReference>
<evidence type="ECO:0000313" key="1">
    <source>
        <dbReference type="Proteomes" id="UP001515500"/>
    </source>
</evidence>
<sequence length="477" mass="52819">MDNIWSWLTNLPFSTDWPPSEPSLTLTLANSSTKSILLKADRTAGSNTETLVTFSIILHGFHPSNPNKTLWLSNPCPLSAPIPPLLLQLLKEVIFLSPSPPLPSPPNLHHQTISSALSIPNEAPAFLNLILLCRLFWLCARDAPAEAGFLLFQNLDALTLDAALACKQAAGAFLSALGPDWELRFMRSLGYVLAKWLVLLELQRGGAPPLPRHLRGLSYAADSHGLLVLKAYVPVSAMQRLGSAVHAEDSAIRYTLAHQQLEAVVQLEYAICTRDPRFIRIEVRVDNIRVHVVRLGYKEDDDVEIEARHVPTRVRVLVGPELGLGYVTGPSLGRSTSNEEREIQSTRTAKGRVGKGGPELRVKARTCERERVRRWKWEQEADGCAGVYEGVACDRDDVACIGGSRKGLVVGRDEVAEGVTWRVGREMEGRVMTWRVGLKICVSYFGGKRNNHKGVCFESRFGEWMEEVELALVPTVN</sequence>
<dbReference type="PANTHER" id="PTHR31439">
    <property type="entry name" value="EXPRESSED PROTEIN"/>
    <property type="match status" value="1"/>
</dbReference>
<organism evidence="1 2">
    <name type="scientific">Dioscorea cayennensis subsp. rotundata</name>
    <name type="common">White Guinea yam</name>
    <name type="synonym">Dioscorea rotundata</name>
    <dbReference type="NCBI Taxonomy" id="55577"/>
    <lineage>
        <taxon>Eukaryota</taxon>
        <taxon>Viridiplantae</taxon>
        <taxon>Streptophyta</taxon>
        <taxon>Embryophyta</taxon>
        <taxon>Tracheophyta</taxon>
        <taxon>Spermatophyta</taxon>
        <taxon>Magnoliopsida</taxon>
        <taxon>Liliopsida</taxon>
        <taxon>Dioscoreales</taxon>
        <taxon>Dioscoreaceae</taxon>
        <taxon>Dioscorea</taxon>
    </lineage>
</organism>
<dbReference type="Proteomes" id="UP001515500">
    <property type="component" value="Unplaced"/>
</dbReference>
<gene>
    <name evidence="2" type="primary">LOC120253396</name>
</gene>
<protein>
    <submittedName>
        <fullName evidence="2">Uncharacterized protein LOC120253396</fullName>
    </submittedName>
</protein>
<accession>A0AB40ARX2</accession>
<dbReference type="GeneID" id="120253396"/>
<name>A0AB40ARX2_DIOCR</name>
<evidence type="ECO:0000313" key="2">
    <source>
        <dbReference type="RefSeq" id="XP_039117670.1"/>
    </source>
</evidence>
<proteinExistence type="predicted"/>
<dbReference type="AlphaFoldDB" id="A0AB40ARX2"/>
<dbReference type="RefSeq" id="XP_039117670.1">
    <property type="nucleotide sequence ID" value="XM_039261736.1"/>
</dbReference>